<evidence type="ECO:0000313" key="3">
    <source>
        <dbReference type="Proteomes" id="UP001164459"/>
    </source>
</evidence>
<accession>A0ABY7GS22</accession>
<gene>
    <name evidence="2" type="ORF">O0S08_26390</name>
</gene>
<proteinExistence type="predicted"/>
<sequence>MAQDILIIVSIDRSLPAAQRVEMYCDPSILDGSSEGSNELAVKVPVGTELRWRVVPLQTTDPSDAGVYHANIESYYLWNDNGVDAGTYLTEWGTSNGGGDAPFYSSTGTLGNDVPASVGVEGIDRPFIQCLTQLSNRDERQSPRGRLHVQHRDLQERRPDRRVQLGSVRDRLPALMR</sequence>
<protein>
    <submittedName>
        <fullName evidence="2">Uncharacterized protein</fullName>
    </submittedName>
</protein>
<keyword evidence="3" id="KW-1185">Reference proteome</keyword>
<feature type="region of interest" description="Disordered" evidence="1">
    <location>
        <begin position="134"/>
        <end position="177"/>
    </location>
</feature>
<dbReference type="Proteomes" id="UP001164459">
    <property type="component" value="Chromosome"/>
</dbReference>
<feature type="compositionally biased region" description="Basic and acidic residues" evidence="1">
    <location>
        <begin position="150"/>
        <end position="177"/>
    </location>
</feature>
<reference evidence="2" key="1">
    <citation type="submission" date="2022-11" db="EMBL/GenBank/DDBJ databases">
        <title>Minimal conservation of predation-associated metabolite biosynthetic gene clusters underscores biosynthetic potential of Myxococcota including descriptions for ten novel species: Archangium lansinium sp. nov., Myxococcus landrumus sp. nov., Nannocystis bai.</title>
        <authorList>
            <person name="Ahearne A."/>
            <person name="Stevens C."/>
            <person name="Dowd S."/>
        </authorList>
    </citation>
    <scope>NUCLEOTIDE SEQUENCE</scope>
    <source>
        <strain evidence="2">Fl3</strain>
    </source>
</reference>
<dbReference type="RefSeq" id="WP_269032047.1">
    <property type="nucleotide sequence ID" value="NZ_CP114040.1"/>
</dbReference>
<organism evidence="2 3">
    <name type="scientific">Nannocystis punicea</name>
    <dbReference type="NCBI Taxonomy" id="2995304"/>
    <lineage>
        <taxon>Bacteria</taxon>
        <taxon>Pseudomonadati</taxon>
        <taxon>Myxococcota</taxon>
        <taxon>Polyangia</taxon>
        <taxon>Nannocystales</taxon>
        <taxon>Nannocystaceae</taxon>
        <taxon>Nannocystis</taxon>
    </lineage>
</organism>
<evidence type="ECO:0000313" key="2">
    <source>
        <dbReference type="EMBL" id="WAS89737.1"/>
    </source>
</evidence>
<dbReference type="EMBL" id="CP114040">
    <property type="protein sequence ID" value="WAS89737.1"/>
    <property type="molecule type" value="Genomic_DNA"/>
</dbReference>
<name>A0ABY7GS22_9BACT</name>
<evidence type="ECO:0000256" key="1">
    <source>
        <dbReference type="SAM" id="MobiDB-lite"/>
    </source>
</evidence>